<reference evidence="1" key="1">
    <citation type="journal article" date="2020" name="Stud. Mycol.">
        <title>101 Dothideomycetes genomes: a test case for predicting lifestyles and emergence of pathogens.</title>
        <authorList>
            <person name="Haridas S."/>
            <person name="Albert R."/>
            <person name="Binder M."/>
            <person name="Bloem J."/>
            <person name="Labutti K."/>
            <person name="Salamov A."/>
            <person name="Andreopoulos B."/>
            <person name="Baker S."/>
            <person name="Barry K."/>
            <person name="Bills G."/>
            <person name="Bluhm B."/>
            <person name="Cannon C."/>
            <person name="Castanera R."/>
            <person name="Culley D."/>
            <person name="Daum C."/>
            <person name="Ezra D."/>
            <person name="Gonzalez J."/>
            <person name="Henrissat B."/>
            <person name="Kuo A."/>
            <person name="Liang C."/>
            <person name="Lipzen A."/>
            <person name="Lutzoni F."/>
            <person name="Magnuson J."/>
            <person name="Mondo S."/>
            <person name="Nolan M."/>
            <person name="Ohm R."/>
            <person name="Pangilinan J."/>
            <person name="Park H.-J."/>
            <person name="Ramirez L."/>
            <person name="Alfaro M."/>
            <person name="Sun H."/>
            <person name="Tritt A."/>
            <person name="Yoshinaga Y."/>
            <person name="Zwiers L.-H."/>
            <person name="Turgeon B."/>
            <person name="Goodwin S."/>
            <person name="Spatafora J."/>
            <person name="Crous P."/>
            <person name="Grigoriev I."/>
        </authorList>
    </citation>
    <scope>NUCLEOTIDE SEQUENCE</scope>
    <source>
        <strain evidence="1">CBS 121410</strain>
    </source>
</reference>
<feature type="non-terminal residue" evidence="1">
    <location>
        <position position="1"/>
    </location>
</feature>
<keyword evidence="2" id="KW-1185">Reference proteome</keyword>
<dbReference type="AlphaFoldDB" id="A0A6A5YCI7"/>
<dbReference type="Proteomes" id="UP000799776">
    <property type="component" value="Unassembled WGS sequence"/>
</dbReference>
<proteinExistence type="predicted"/>
<protein>
    <submittedName>
        <fullName evidence="1">Uncharacterized protein</fullName>
    </submittedName>
</protein>
<accession>A0A6A5YCI7</accession>
<dbReference type="EMBL" id="ML978714">
    <property type="protein sequence ID" value="KAF2089418.1"/>
    <property type="molecule type" value="Genomic_DNA"/>
</dbReference>
<gene>
    <name evidence="1" type="ORF">K490DRAFT_36856</name>
</gene>
<evidence type="ECO:0000313" key="1">
    <source>
        <dbReference type="EMBL" id="KAF2089418.1"/>
    </source>
</evidence>
<dbReference type="OrthoDB" id="4202871at2759"/>
<evidence type="ECO:0000313" key="2">
    <source>
        <dbReference type="Proteomes" id="UP000799776"/>
    </source>
</evidence>
<sequence length="400" mass="45062">FRLALKAELQHRTEPFEAAFSYIQNFYCLVTKSKLSAFLSILISILSLTLFRILLQTPSPGQVPDLIKVVGLAKAFEPFMYYSEHGVGQIGELQESGNAVWDLSERVRIANMTSAPIIVKELDDLSESLKTLSEELTKFFANVDGDVDSLLDVMQWSQLELARVQMLPESTLGSMFGNVHGLLCSAGLLEAPNGQPTVMGQVVTIVFGRTNPQQQRAALHRAFNYFLAQIEESINNELTSSTALFALYESIDRQFLNLQRTVLREVDQQEREEGELLSSLWSRVLGASATKLLKYEKNRQILASLRSRTLMNKGALGDHRTKLQQLKSNLETLRKRLVSPLLRNNESTLAIDDQLKGLEGTYGYLSHVRDQQRSRVNEKLYGPSERMHLVSDHTIEGRMA</sequence>
<organism evidence="1 2">
    <name type="scientific">Saccharata proteae CBS 121410</name>
    <dbReference type="NCBI Taxonomy" id="1314787"/>
    <lineage>
        <taxon>Eukaryota</taxon>
        <taxon>Fungi</taxon>
        <taxon>Dikarya</taxon>
        <taxon>Ascomycota</taxon>
        <taxon>Pezizomycotina</taxon>
        <taxon>Dothideomycetes</taxon>
        <taxon>Dothideomycetes incertae sedis</taxon>
        <taxon>Botryosphaeriales</taxon>
        <taxon>Saccharataceae</taxon>
        <taxon>Saccharata</taxon>
    </lineage>
</organism>
<name>A0A6A5YCI7_9PEZI</name>